<comment type="similarity">
    <text evidence="2">Belongs to the MDM31/MDM32 family.</text>
</comment>
<evidence type="ECO:0000256" key="8">
    <source>
        <dbReference type="ARBA" id="ARBA00023136"/>
    </source>
</evidence>
<dbReference type="RefSeq" id="XP_020077171.1">
    <property type="nucleotide sequence ID" value="XM_020220124.1"/>
</dbReference>
<organism evidence="11 12">
    <name type="scientific">Hyphopichia burtonii NRRL Y-1933</name>
    <dbReference type="NCBI Taxonomy" id="984485"/>
    <lineage>
        <taxon>Eukaryota</taxon>
        <taxon>Fungi</taxon>
        <taxon>Dikarya</taxon>
        <taxon>Ascomycota</taxon>
        <taxon>Saccharomycotina</taxon>
        <taxon>Pichiomycetes</taxon>
        <taxon>Debaryomycetaceae</taxon>
        <taxon>Hyphopichia</taxon>
    </lineage>
</organism>
<dbReference type="Pfam" id="PF08118">
    <property type="entry name" value="MDM31_MDM32"/>
    <property type="match status" value="2"/>
</dbReference>
<comment type="function">
    <text evidence="9">Involved in the organization of the mitochondrial membranes and the global structure of the mitochondria. Also required for mitochondrial distribution and mobility as well as for the maintenance of mitochondrial DNA nucleoids structures.</text>
</comment>
<name>A0A1E4RLF3_9ASCO</name>
<dbReference type="AlphaFoldDB" id="A0A1E4RLF3"/>
<keyword evidence="7" id="KW-0496">Mitochondrion</keyword>
<evidence type="ECO:0000256" key="2">
    <source>
        <dbReference type="ARBA" id="ARBA00005687"/>
    </source>
</evidence>
<keyword evidence="5" id="KW-0809">Transit peptide</keyword>
<dbReference type="OrthoDB" id="17678at2759"/>
<dbReference type="InterPro" id="IPR012571">
    <property type="entry name" value="Mdm31/Mdm32"/>
</dbReference>
<keyword evidence="6 10" id="KW-1133">Transmembrane helix</keyword>
<dbReference type="GO" id="GO:0007005">
    <property type="term" value="P:mitochondrion organization"/>
    <property type="evidence" value="ECO:0007669"/>
    <property type="project" value="InterPro"/>
</dbReference>
<keyword evidence="4" id="KW-0999">Mitochondrion inner membrane</keyword>
<evidence type="ECO:0000256" key="1">
    <source>
        <dbReference type="ARBA" id="ARBA00004273"/>
    </source>
</evidence>
<dbReference type="GO" id="GO:0000001">
    <property type="term" value="P:mitochondrion inheritance"/>
    <property type="evidence" value="ECO:0007669"/>
    <property type="project" value="InterPro"/>
</dbReference>
<evidence type="ECO:0000256" key="3">
    <source>
        <dbReference type="ARBA" id="ARBA00022692"/>
    </source>
</evidence>
<keyword evidence="12" id="KW-1185">Reference proteome</keyword>
<evidence type="ECO:0000256" key="5">
    <source>
        <dbReference type="ARBA" id="ARBA00022946"/>
    </source>
</evidence>
<comment type="subcellular location">
    <subcellularLocation>
        <location evidence="1">Mitochondrion inner membrane</location>
    </subcellularLocation>
</comment>
<sequence length="627" mass="71727">MSRSTLGVLSSTHILINRIIQRNQQSYKLFSTYRSLMNRPDLFKPNRYMSLSDRVTKSQLLAQAPNSLSRLLVHIKWPLIRNNRPFSVDDFSALISWLVMGNVLWIILGTTTFGLVTMYSIHTFDNIWDTISSKNNGNDDDDNDHEKTLSDQSILGYITGSILSQGLGIKFEFKKGSVLPEWKDGMLRFKNFDVFSLENNENSLDIHARIEAMNISLSFGKWYEGNGLIHDIEIYGMNANVYKLLDESPKIEVQQKAQTLDSMALSFSRYNDHYHDLHDEYLNDLQKHKQSQRTSFINPNYILSNIKIHDSDIELYNSKSPDVKPFKIAIFNCDLPKLRGDKLIIDFFNANNVTGAINDSMFTIHKKQQYNTTTNDRMVTFKLDGINLGSIFNTNHSLKFNWIHNGKAEIIANIRLPQLDDDSDNFEPSNYKKIGKVFSKMFDELANVTSFSNSNTNQEISKDSNEESNPLIKSALAAIYETFKKDLEFENSSDQISSEYVLVNVKVKFSNLKASLPKQLPTASSTLIPFISLHDLRSLIAFINNYDPDNNKSPIIIKTTVIEKLSELYNLQDLSQARIFDVIVGDIYEDLLKMVKWDEKRIIEQKSSLWSHSLASQLLLLGLGVLA</sequence>
<evidence type="ECO:0000256" key="9">
    <source>
        <dbReference type="ARBA" id="ARBA00025191"/>
    </source>
</evidence>
<dbReference type="GO" id="GO:0005743">
    <property type="term" value="C:mitochondrial inner membrane"/>
    <property type="evidence" value="ECO:0007669"/>
    <property type="project" value="UniProtKB-SubCell"/>
</dbReference>
<evidence type="ECO:0000313" key="11">
    <source>
        <dbReference type="EMBL" id="ODV68104.1"/>
    </source>
</evidence>
<evidence type="ECO:0000256" key="6">
    <source>
        <dbReference type="ARBA" id="ARBA00022989"/>
    </source>
</evidence>
<evidence type="ECO:0008006" key="13">
    <source>
        <dbReference type="Google" id="ProtNLM"/>
    </source>
</evidence>
<reference evidence="12" key="1">
    <citation type="submission" date="2016-05" db="EMBL/GenBank/DDBJ databases">
        <title>Comparative genomics of biotechnologically important yeasts.</title>
        <authorList>
            <consortium name="DOE Joint Genome Institute"/>
            <person name="Riley R."/>
            <person name="Haridas S."/>
            <person name="Wolfe K.H."/>
            <person name="Lopes M.R."/>
            <person name="Hittinger C.T."/>
            <person name="Goker M."/>
            <person name="Salamov A."/>
            <person name="Wisecaver J."/>
            <person name="Long T.M."/>
            <person name="Aerts A.L."/>
            <person name="Barry K."/>
            <person name="Choi C."/>
            <person name="Clum A."/>
            <person name="Coughlan A.Y."/>
            <person name="Deshpande S."/>
            <person name="Douglass A.P."/>
            <person name="Hanson S.J."/>
            <person name="Klenk H.-P."/>
            <person name="Labutti K."/>
            <person name="Lapidus A."/>
            <person name="Lindquist E."/>
            <person name="Lipzen A."/>
            <person name="Meier-Kolthoff J.P."/>
            <person name="Ohm R.A."/>
            <person name="Otillar R.P."/>
            <person name="Pangilinan J."/>
            <person name="Peng Y."/>
            <person name="Rokas A."/>
            <person name="Rosa C.A."/>
            <person name="Scheuner C."/>
            <person name="Sibirny A.A."/>
            <person name="Slot J.C."/>
            <person name="Stielow J.B."/>
            <person name="Sun H."/>
            <person name="Kurtzman C.P."/>
            <person name="Blackwell M."/>
            <person name="Grigoriev I.V."/>
            <person name="Jeffries T.W."/>
        </authorList>
    </citation>
    <scope>NUCLEOTIDE SEQUENCE [LARGE SCALE GENOMIC DNA]</scope>
    <source>
        <strain evidence="12">NRRL Y-1933</strain>
    </source>
</reference>
<protein>
    <recommendedName>
        <fullName evidence="13">Mitochondrial distribution and morphology protein family 31/32</fullName>
    </recommendedName>
</protein>
<dbReference type="PANTHER" id="PTHR31068">
    <property type="entry name" value="MITOCHONDRIAL DISTRIBUTION AND MORPHOLOGY PROTEIN 31"/>
    <property type="match status" value="1"/>
</dbReference>
<gene>
    <name evidence="11" type="ORF">HYPBUDRAFT_148383</name>
</gene>
<accession>A0A1E4RLF3</accession>
<dbReference type="GeneID" id="30994674"/>
<proteinExistence type="inferred from homology"/>
<keyword evidence="8 10" id="KW-0472">Membrane</keyword>
<feature type="transmembrane region" description="Helical" evidence="10">
    <location>
        <begin position="91"/>
        <end position="116"/>
    </location>
</feature>
<dbReference type="EMBL" id="KV454540">
    <property type="protein sequence ID" value="ODV68104.1"/>
    <property type="molecule type" value="Genomic_DNA"/>
</dbReference>
<evidence type="ECO:0000313" key="12">
    <source>
        <dbReference type="Proteomes" id="UP000095085"/>
    </source>
</evidence>
<evidence type="ECO:0000256" key="7">
    <source>
        <dbReference type="ARBA" id="ARBA00023128"/>
    </source>
</evidence>
<evidence type="ECO:0000256" key="4">
    <source>
        <dbReference type="ARBA" id="ARBA00022792"/>
    </source>
</evidence>
<keyword evidence="3 10" id="KW-0812">Transmembrane</keyword>
<evidence type="ECO:0000256" key="10">
    <source>
        <dbReference type="SAM" id="Phobius"/>
    </source>
</evidence>
<dbReference type="Proteomes" id="UP000095085">
    <property type="component" value="Unassembled WGS sequence"/>
</dbReference>
<dbReference type="PANTHER" id="PTHR31068:SF0">
    <property type="entry name" value="MITOCHONDRIAL DISTRIBUTION AND MORPHOLOGY PROTEIN 31"/>
    <property type="match status" value="1"/>
</dbReference>